<evidence type="ECO:0000313" key="4">
    <source>
        <dbReference type="Proteomes" id="UP000054538"/>
    </source>
</evidence>
<proteinExistence type="inferred from homology"/>
<dbReference type="Pfam" id="PF04938">
    <property type="entry name" value="SIP1"/>
    <property type="match status" value="1"/>
</dbReference>
<dbReference type="GO" id="GO:0030532">
    <property type="term" value="C:small nuclear ribonucleoprotein complex"/>
    <property type="evidence" value="ECO:0007669"/>
    <property type="project" value="InterPro"/>
</dbReference>
<gene>
    <name evidence="3" type="ORF">PAXRUDRAFT_130783</name>
</gene>
<feature type="region of interest" description="Disordered" evidence="2">
    <location>
        <begin position="142"/>
        <end position="211"/>
    </location>
</feature>
<dbReference type="OrthoDB" id="428895at2759"/>
<dbReference type="GO" id="GO:0032797">
    <property type="term" value="C:SMN complex"/>
    <property type="evidence" value="ECO:0007669"/>
    <property type="project" value="TreeGrafter"/>
</dbReference>
<evidence type="ECO:0000256" key="1">
    <source>
        <dbReference type="ARBA" id="ARBA00025758"/>
    </source>
</evidence>
<dbReference type="InParanoid" id="A0A0D0DMQ3"/>
<dbReference type="PANTHER" id="PTHR12794:SF0">
    <property type="entry name" value="GEM-ASSOCIATED PROTEIN 2"/>
    <property type="match status" value="1"/>
</dbReference>
<accession>A0A0D0DMQ3</accession>
<organism evidence="3 4">
    <name type="scientific">Paxillus rubicundulus Ve08.2h10</name>
    <dbReference type="NCBI Taxonomy" id="930991"/>
    <lineage>
        <taxon>Eukaryota</taxon>
        <taxon>Fungi</taxon>
        <taxon>Dikarya</taxon>
        <taxon>Basidiomycota</taxon>
        <taxon>Agaricomycotina</taxon>
        <taxon>Agaricomycetes</taxon>
        <taxon>Agaricomycetidae</taxon>
        <taxon>Boletales</taxon>
        <taxon>Paxilineae</taxon>
        <taxon>Paxillaceae</taxon>
        <taxon>Paxillus</taxon>
    </lineage>
</organism>
<keyword evidence="4" id="KW-1185">Reference proteome</keyword>
<dbReference type="Proteomes" id="UP000054538">
    <property type="component" value="Unassembled WGS sequence"/>
</dbReference>
<dbReference type="InterPro" id="IPR023251">
    <property type="entry name" value="Brr1"/>
</dbReference>
<sequence length="354" mass="40053">MVNKRKRDDSSDSDDIAPGRQILPVANLPDDFDLEPEDGAQYLFLVRRDARRLPHTTRVRNPYEMSEVTATTHALPLQRSTDVLPCEEWQTTFQSHFCNLRKNLTQATIHVHFDPPGARQMTMPEKKDRDAWWKFLTGHPESAWSPKHRSSRKQPSTLRRMRGFPDTADVEPHGGVQSTPEGRSDLHTAPSALNPSILPEGGREQQHGSQVTFPEVTPAHLREIDHRMSLHLLMYFTHWINIHLENPSDSSATISRSHGRWMFALLTKVEDQLSADEMNLLRNLARACLGLIKNYRAKPKESAVMAEGAWSTSDIVGKETRVSSASCWMVFAAVTGHWGQRDLWTDAEAALANA</sequence>
<reference evidence="4" key="2">
    <citation type="submission" date="2015-01" db="EMBL/GenBank/DDBJ databases">
        <title>Evolutionary Origins and Diversification of the Mycorrhizal Mutualists.</title>
        <authorList>
            <consortium name="DOE Joint Genome Institute"/>
            <consortium name="Mycorrhizal Genomics Consortium"/>
            <person name="Kohler A."/>
            <person name="Kuo A."/>
            <person name="Nagy L.G."/>
            <person name="Floudas D."/>
            <person name="Copeland A."/>
            <person name="Barry K.W."/>
            <person name="Cichocki N."/>
            <person name="Veneault-Fourrey C."/>
            <person name="LaButti K."/>
            <person name="Lindquist E.A."/>
            <person name="Lipzen A."/>
            <person name="Lundell T."/>
            <person name="Morin E."/>
            <person name="Murat C."/>
            <person name="Riley R."/>
            <person name="Ohm R."/>
            <person name="Sun H."/>
            <person name="Tunlid A."/>
            <person name="Henrissat B."/>
            <person name="Grigoriev I.V."/>
            <person name="Hibbett D.S."/>
            <person name="Martin F."/>
        </authorList>
    </citation>
    <scope>NUCLEOTIDE SEQUENCE [LARGE SCALE GENOMIC DNA]</scope>
    <source>
        <strain evidence="4">Ve08.2h10</strain>
    </source>
</reference>
<dbReference type="PANTHER" id="PTHR12794">
    <property type="entry name" value="GEMIN2"/>
    <property type="match status" value="1"/>
</dbReference>
<dbReference type="AlphaFoldDB" id="A0A0D0DMQ3"/>
<dbReference type="PRINTS" id="PR02039">
    <property type="entry name" value="SPLICEFRBRR1"/>
</dbReference>
<dbReference type="HOGENOM" id="CLU_061593_0_0_1"/>
<name>A0A0D0DMQ3_9AGAM</name>
<dbReference type="EMBL" id="KN824843">
    <property type="protein sequence ID" value="KIL00058.1"/>
    <property type="molecule type" value="Genomic_DNA"/>
</dbReference>
<comment type="similarity">
    <text evidence="1">Belongs to the gemin-2 family.</text>
</comment>
<evidence type="ECO:0000256" key="2">
    <source>
        <dbReference type="SAM" id="MobiDB-lite"/>
    </source>
</evidence>
<dbReference type="InterPro" id="IPR035426">
    <property type="entry name" value="Gemin2/Brr1"/>
</dbReference>
<evidence type="ECO:0000313" key="3">
    <source>
        <dbReference type="EMBL" id="KIL00058.1"/>
    </source>
</evidence>
<feature type="region of interest" description="Disordered" evidence="2">
    <location>
        <begin position="1"/>
        <end position="20"/>
    </location>
</feature>
<reference evidence="3 4" key="1">
    <citation type="submission" date="2014-04" db="EMBL/GenBank/DDBJ databases">
        <authorList>
            <consortium name="DOE Joint Genome Institute"/>
            <person name="Kuo A."/>
            <person name="Kohler A."/>
            <person name="Jargeat P."/>
            <person name="Nagy L.G."/>
            <person name="Floudas D."/>
            <person name="Copeland A."/>
            <person name="Barry K.W."/>
            <person name="Cichocki N."/>
            <person name="Veneault-Fourrey C."/>
            <person name="LaButti K."/>
            <person name="Lindquist E.A."/>
            <person name="Lipzen A."/>
            <person name="Lundell T."/>
            <person name="Morin E."/>
            <person name="Murat C."/>
            <person name="Sun H."/>
            <person name="Tunlid A."/>
            <person name="Henrissat B."/>
            <person name="Grigoriev I.V."/>
            <person name="Hibbett D.S."/>
            <person name="Martin F."/>
            <person name="Nordberg H.P."/>
            <person name="Cantor M.N."/>
            <person name="Hua S.X."/>
        </authorList>
    </citation>
    <scope>NUCLEOTIDE SEQUENCE [LARGE SCALE GENOMIC DNA]</scope>
    <source>
        <strain evidence="3 4">Ve08.2h10</strain>
    </source>
</reference>
<dbReference type="Gene3D" id="1.20.58.1070">
    <property type="match status" value="1"/>
</dbReference>
<dbReference type="GO" id="GO:0000387">
    <property type="term" value="P:spliceosomal snRNP assembly"/>
    <property type="evidence" value="ECO:0007669"/>
    <property type="project" value="InterPro"/>
</dbReference>
<feature type="compositionally biased region" description="Basic and acidic residues" evidence="2">
    <location>
        <begin position="1"/>
        <end position="10"/>
    </location>
</feature>
<protein>
    <submittedName>
        <fullName evidence="3">Uncharacterized protein</fullName>
    </submittedName>
</protein>